<dbReference type="Proteomes" id="UP001161916">
    <property type="component" value="Unassembled WGS sequence"/>
</dbReference>
<reference evidence="1" key="2">
    <citation type="journal article" date="2023" name="Gut Microbes">
        <title>Characterization of Bifidobacterium kashiwanohense that utilizes both milk- and plant-derived oligosaccharides.</title>
        <authorList>
            <person name="Orihara K."/>
            <person name="Yahagi K."/>
            <person name="Saito Y."/>
            <person name="Watanabe Y."/>
            <person name="Sasai T."/>
            <person name="Hara T."/>
            <person name="Tsukuda N."/>
            <person name="Oki K."/>
            <person name="Fujimoto J."/>
            <person name="Matsuki T."/>
        </authorList>
    </citation>
    <scope>NUCLEOTIDE SEQUENCE</scope>
    <source>
        <strain evidence="1">YIT 13062</strain>
    </source>
</reference>
<dbReference type="AlphaFoldDB" id="A0AA43P4L0"/>
<name>A0AA43P4L0_9BIFI</name>
<gene>
    <name evidence="1" type="ORF">OB951_00200</name>
</gene>
<dbReference type="RefSeq" id="WP_281105246.1">
    <property type="nucleotide sequence ID" value="NZ_JAOPMH010000001.1"/>
</dbReference>
<protein>
    <submittedName>
        <fullName evidence="1">Uncharacterized protein</fullName>
    </submittedName>
</protein>
<evidence type="ECO:0000313" key="2">
    <source>
        <dbReference type="Proteomes" id="UP001161916"/>
    </source>
</evidence>
<comment type="caution">
    <text evidence="1">The sequence shown here is derived from an EMBL/GenBank/DDBJ whole genome shotgun (WGS) entry which is preliminary data.</text>
</comment>
<accession>A0AA43P4L0</accession>
<reference evidence="1" key="1">
    <citation type="submission" date="2022-09" db="EMBL/GenBank/DDBJ databases">
        <authorList>
            <person name="Orihara K."/>
        </authorList>
    </citation>
    <scope>NUCLEOTIDE SEQUENCE</scope>
    <source>
        <strain evidence="1">YIT 13062</strain>
    </source>
</reference>
<proteinExistence type="predicted"/>
<sequence>MTNTTVKIIIRNTVAIARSRGVKWMGTTMLLHALRNSFSEAGRILRYDAGLTDEDTREGMERFDNVPLKDGEKPRFTPKTLALIEWNADSPLALLRAIQRTNCNANTILREHGLLPPDLEPSDGQVERAAEAGYFLSARSYFSYGNLKAWDKVKQTSKEKWREWARLMLEATLNGTEEPC</sequence>
<evidence type="ECO:0000313" key="1">
    <source>
        <dbReference type="EMBL" id="MDH7889051.1"/>
    </source>
</evidence>
<dbReference type="EMBL" id="JAOPMH010000001">
    <property type="protein sequence ID" value="MDH7889051.1"/>
    <property type="molecule type" value="Genomic_DNA"/>
</dbReference>
<organism evidence="1 2">
    <name type="scientific">Bifidobacterium catenulatum subsp. kashiwanohense</name>
    <dbReference type="NCBI Taxonomy" id="630129"/>
    <lineage>
        <taxon>Bacteria</taxon>
        <taxon>Bacillati</taxon>
        <taxon>Actinomycetota</taxon>
        <taxon>Actinomycetes</taxon>
        <taxon>Bifidobacteriales</taxon>
        <taxon>Bifidobacteriaceae</taxon>
        <taxon>Bifidobacterium</taxon>
    </lineage>
</organism>